<protein>
    <recommendedName>
        <fullName evidence="4">Transmembrane protein</fullName>
    </recommendedName>
</protein>
<name>A0AAV1XLR4_LUPLU</name>
<organism evidence="2 3">
    <name type="scientific">Lupinus luteus</name>
    <name type="common">European yellow lupine</name>
    <dbReference type="NCBI Taxonomy" id="3873"/>
    <lineage>
        <taxon>Eukaryota</taxon>
        <taxon>Viridiplantae</taxon>
        <taxon>Streptophyta</taxon>
        <taxon>Embryophyta</taxon>
        <taxon>Tracheophyta</taxon>
        <taxon>Spermatophyta</taxon>
        <taxon>Magnoliopsida</taxon>
        <taxon>eudicotyledons</taxon>
        <taxon>Gunneridae</taxon>
        <taxon>Pentapetalae</taxon>
        <taxon>rosids</taxon>
        <taxon>fabids</taxon>
        <taxon>Fabales</taxon>
        <taxon>Fabaceae</taxon>
        <taxon>Papilionoideae</taxon>
        <taxon>50 kb inversion clade</taxon>
        <taxon>genistoids sensu lato</taxon>
        <taxon>core genistoids</taxon>
        <taxon>Genisteae</taxon>
        <taxon>Lupinus</taxon>
    </lineage>
</organism>
<comment type="caution">
    <text evidence="2">The sequence shown here is derived from an EMBL/GenBank/DDBJ whole genome shotgun (WGS) entry which is preliminary data.</text>
</comment>
<dbReference type="EMBL" id="CAXHTB010000016">
    <property type="protein sequence ID" value="CAL0322750.1"/>
    <property type="molecule type" value="Genomic_DNA"/>
</dbReference>
<evidence type="ECO:0000256" key="1">
    <source>
        <dbReference type="SAM" id="Phobius"/>
    </source>
</evidence>
<keyword evidence="1" id="KW-0812">Transmembrane</keyword>
<keyword evidence="1" id="KW-0472">Membrane</keyword>
<feature type="transmembrane region" description="Helical" evidence="1">
    <location>
        <begin position="39"/>
        <end position="57"/>
    </location>
</feature>
<evidence type="ECO:0008006" key="4">
    <source>
        <dbReference type="Google" id="ProtNLM"/>
    </source>
</evidence>
<dbReference type="Proteomes" id="UP001497480">
    <property type="component" value="Unassembled WGS sequence"/>
</dbReference>
<sequence length="113" mass="13026">METVHSFMKMNHQLHSPSPSFLHFYFSSFNSSFISPPSILHFFLLLSRFFIFYVFYLRGKSAKSSKLFASNPTSIAEIHLQSLKSASFVEIPSESSFIRSNRSKSNFVCLNQQ</sequence>
<accession>A0AAV1XLR4</accession>
<keyword evidence="1" id="KW-1133">Transmembrane helix</keyword>
<evidence type="ECO:0000313" key="2">
    <source>
        <dbReference type="EMBL" id="CAL0322750.1"/>
    </source>
</evidence>
<dbReference type="AlphaFoldDB" id="A0AAV1XLR4"/>
<evidence type="ECO:0000313" key="3">
    <source>
        <dbReference type="Proteomes" id="UP001497480"/>
    </source>
</evidence>
<reference evidence="2 3" key="1">
    <citation type="submission" date="2024-03" db="EMBL/GenBank/DDBJ databases">
        <authorList>
            <person name="Martinez-Hernandez J."/>
        </authorList>
    </citation>
    <scope>NUCLEOTIDE SEQUENCE [LARGE SCALE GENOMIC DNA]</scope>
</reference>
<gene>
    <name evidence="2" type="ORF">LLUT_LOCUS23810</name>
</gene>
<proteinExistence type="predicted"/>
<keyword evidence="3" id="KW-1185">Reference proteome</keyword>